<dbReference type="Pfam" id="PF07394">
    <property type="entry name" value="DUF1501"/>
    <property type="match status" value="1"/>
</dbReference>
<name>A0A5C6D947_9BACT</name>
<sequence>MIDEFGFKATVNETIIYDFNATLLHLMGLDHERLTYYHNGLERRLTNVHGHVVRDVLA</sequence>
<comment type="caution">
    <text evidence="1">The sequence shown here is derived from an EMBL/GenBank/DDBJ whole genome shotgun (WGS) entry which is preliminary data.</text>
</comment>
<evidence type="ECO:0000313" key="2">
    <source>
        <dbReference type="Proteomes" id="UP000319143"/>
    </source>
</evidence>
<reference evidence="1 2" key="1">
    <citation type="submission" date="2019-02" db="EMBL/GenBank/DDBJ databases">
        <title>Deep-cultivation of Planctomycetes and their phenomic and genomic characterization uncovers novel biology.</title>
        <authorList>
            <person name="Wiegand S."/>
            <person name="Jogler M."/>
            <person name="Boedeker C."/>
            <person name="Pinto D."/>
            <person name="Vollmers J."/>
            <person name="Rivas-Marin E."/>
            <person name="Kohn T."/>
            <person name="Peeters S.H."/>
            <person name="Heuer A."/>
            <person name="Rast P."/>
            <person name="Oberbeckmann S."/>
            <person name="Bunk B."/>
            <person name="Jeske O."/>
            <person name="Meyerdierks A."/>
            <person name="Storesund J.E."/>
            <person name="Kallscheuer N."/>
            <person name="Luecker S."/>
            <person name="Lage O.M."/>
            <person name="Pohl T."/>
            <person name="Merkel B.J."/>
            <person name="Hornburger P."/>
            <person name="Mueller R.-W."/>
            <person name="Bruemmer F."/>
            <person name="Labrenz M."/>
            <person name="Spormann A.M."/>
            <person name="Op Den Camp H."/>
            <person name="Overmann J."/>
            <person name="Amann R."/>
            <person name="Jetten M.S.M."/>
            <person name="Mascher T."/>
            <person name="Medema M.H."/>
            <person name="Devos D.P."/>
            <person name="Kaster A.-K."/>
            <person name="Ovreas L."/>
            <person name="Rohde M."/>
            <person name="Galperin M.Y."/>
            <person name="Jogler C."/>
        </authorList>
    </citation>
    <scope>NUCLEOTIDE SEQUENCE [LARGE SCALE GENOMIC DNA]</scope>
    <source>
        <strain evidence="1 2">Poly41</strain>
    </source>
</reference>
<dbReference type="EMBL" id="SJPV01000013">
    <property type="protein sequence ID" value="TWU32227.1"/>
    <property type="molecule type" value="Genomic_DNA"/>
</dbReference>
<dbReference type="Proteomes" id="UP000319143">
    <property type="component" value="Unassembled WGS sequence"/>
</dbReference>
<organism evidence="1 2">
    <name type="scientific">Novipirellula artificiosorum</name>
    <dbReference type="NCBI Taxonomy" id="2528016"/>
    <lineage>
        <taxon>Bacteria</taxon>
        <taxon>Pseudomonadati</taxon>
        <taxon>Planctomycetota</taxon>
        <taxon>Planctomycetia</taxon>
        <taxon>Pirellulales</taxon>
        <taxon>Pirellulaceae</taxon>
        <taxon>Novipirellula</taxon>
    </lineage>
</organism>
<dbReference type="AlphaFoldDB" id="A0A5C6D947"/>
<keyword evidence="2" id="KW-1185">Reference proteome</keyword>
<proteinExistence type="predicted"/>
<protein>
    <recommendedName>
        <fullName evidence="3">DUF1501 domain-containing protein</fullName>
    </recommendedName>
</protein>
<evidence type="ECO:0008006" key="3">
    <source>
        <dbReference type="Google" id="ProtNLM"/>
    </source>
</evidence>
<evidence type="ECO:0000313" key="1">
    <source>
        <dbReference type="EMBL" id="TWU32227.1"/>
    </source>
</evidence>
<dbReference type="InterPro" id="IPR010869">
    <property type="entry name" value="DUF1501"/>
</dbReference>
<accession>A0A5C6D947</accession>
<gene>
    <name evidence="1" type="ORF">Poly41_57120</name>
</gene>